<dbReference type="GO" id="GO:0140359">
    <property type="term" value="F:ABC-type transporter activity"/>
    <property type="evidence" value="ECO:0007669"/>
    <property type="project" value="InterPro"/>
</dbReference>
<evidence type="ECO:0000259" key="8">
    <source>
        <dbReference type="PROSITE" id="PS50893"/>
    </source>
</evidence>
<dbReference type="Pfam" id="PF00664">
    <property type="entry name" value="ABC_membrane"/>
    <property type="match status" value="1"/>
</dbReference>
<feature type="domain" description="ABC transporter" evidence="8">
    <location>
        <begin position="333"/>
        <end position="536"/>
    </location>
</feature>
<keyword evidence="4" id="KW-0067">ATP-binding</keyword>
<keyword evidence="5 7" id="KW-1133">Transmembrane helix</keyword>
<keyword evidence="6 7" id="KW-0472">Membrane</keyword>
<feature type="domain" description="ABC transmembrane type-1" evidence="9">
    <location>
        <begin position="38"/>
        <end position="278"/>
    </location>
</feature>
<dbReference type="PROSITE" id="PS50929">
    <property type="entry name" value="ABC_TM1F"/>
    <property type="match status" value="1"/>
</dbReference>
<accession>A0A330GUR2</accession>
<sequence length="538" mass="55936">MNIAALPASSPDPGASAPATFTALSAAERLARPGLRSVLALQVLRTVLRLGFAATAAMAAGRLVMGETVDPWLVAGMIALLAAACVAGFAAERLQASAENAVSTRLRALAGERLGKMPARQLQSLSTGALIVSMQRHPESIAALVVGHRAATTMMAVGPLLAAIALCFVSWQAALLVICLTPVMILFFALVGNAIRRRADAQERAFGRLAGQFADRVRTLPTILANHATASEEAKLGRRLEGYAGETIGLLRIAFANAGIIDFFASLSIAILAIFLGLGHLKLATIPGFSNLELWQSLFILMIAPEYFAPFRGFSEQYHAKAEGLAAAAALDLLLDAAPVTAGALPVLDRLCLTLPAHGLVAIVGPSGSGKSTLLRRLAGLEPGAMPTPATRPLAAEEIAWVSTDAYVPEGTLSEAISWNGGALDRSRLENAARAIGLLDDALLPGGLDARLDKGGANLSGGQRLRIAIARAQLSGRTVLADEPTAKLDRATAEAVRRMLIGISGARLVVVATHDRDLAAAADLVVDLTRDDAVEVAA</sequence>
<dbReference type="InterPro" id="IPR039421">
    <property type="entry name" value="Type_1_exporter"/>
</dbReference>
<feature type="transmembrane region" description="Helical" evidence="7">
    <location>
        <begin position="260"/>
        <end position="281"/>
    </location>
</feature>
<protein>
    <submittedName>
        <fullName evidence="10">ABC transporter</fullName>
    </submittedName>
</protein>
<evidence type="ECO:0000256" key="2">
    <source>
        <dbReference type="ARBA" id="ARBA00022692"/>
    </source>
</evidence>
<reference evidence="11" key="1">
    <citation type="submission" date="2018-06" db="EMBL/GenBank/DDBJ databases">
        <authorList>
            <person name="Helene L.C."/>
            <person name="Dall'Agnol R."/>
            <person name="Delamuta J.R."/>
            <person name="Hungria M."/>
        </authorList>
    </citation>
    <scope>NUCLEOTIDE SEQUENCE [LARGE SCALE GENOMIC DNA]</scope>
    <source>
        <strain evidence="11">CNPSo 3140</strain>
    </source>
</reference>
<dbReference type="Pfam" id="PF00005">
    <property type="entry name" value="ABC_tran"/>
    <property type="match status" value="1"/>
</dbReference>
<dbReference type="GO" id="GO:0005524">
    <property type="term" value="F:ATP binding"/>
    <property type="evidence" value="ECO:0007669"/>
    <property type="project" value="UniProtKB-KW"/>
</dbReference>
<evidence type="ECO:0000313" key="11">
    <source>
        <dbReference type="Proteomes" id="UP000251956"/>
    </source>
</evidence>
<dbReference type="PANTHER" id="PTHR24221:SF261">
    <property type="entry name" value="GLUTATHIONE_L-CYSTEINE TRANSPORT SYSTEM ATP-BINDING_PERMEASE PROTEIN CYDD"/>
    <property type="match status" value="1"/>
</dbReference>
<dbReference type="GO" id="GO:0005886">
    <property type="term" value="C:plasma membrane"/>
    <property type="evidence" value="ECO:0007669"/>
    <property type="project" value="UniProtKB-SubCell"/>
</dbReference>
<keyword evidence="3" id="KW-0547">Nucleotide-binding</keyword>
<evidence type="ECO:0000256" key="7">
    <source>
        <dbReference type="SAM" id="Phobius"/>
    </source>
</evidence>
<gene>
    <name evidence="10" type="ORF">DPM35_05970</name>
</gene>
<comment type="subcellular location">
    <subcellularLocation>
        <location evidence="1">Cell membrane</location>
        <topology evidence="1">Multi-pass membrane protein</topology>
    </subcellularLocation>
</comment>
<comment type="caution">
    <text evidence="10">The sequence shown here is derived from an EMBL/GenBank/DDBJ whole genome shotgun (WGS) entry which is preliminary data.</text>
</comment>
<dbReference type="RefSeq" id="WP_112126407.1">
    <property type="nucleotide sequence ID" value="NZ_QMBQ01000002.1"/>
</dbReference>
<evidence type="ECO:0000259" key="9">
    <source>
        <dbReference type="PROSITE" id="PS50929"/>
    </source>
</evidence>
<evidence type="ECO:0000256" key="1">
    <source>
        <dbReference type="ARBA" id="ARBA00004651"/>
    </source>
</evidence>
<dbReference type="InterPro" id="IPR036640">
    <property type="entry name" value="ABC1_TM_sf"/>
</dbReference>
<dbReference type="PANTHER" id="PTHR24221">
    <property type="entry name" value="ATP-BINDING CASSETTE SUB-FAMILY B"/>
    <property type="match status" value="1"/>
</dbReference>
<name>A0A330GUR2_9HYPH</name>
<dbReference type="Gene3D" id="3.40.50.300">
    <property type="entry name" value="P-loop containing nucleotide triphosphate hydrolases"/>
    <property type="match status" value="1"/>
</dbReference>
<dbReference type="SUPFAM" id="SSF90123">
    <property type="entry name" value="ABC transporter transmembrane region"/>
    <property type="match status" value="1"/>
</dbReference>
<evidence type="ECO:0000313" key="10">
    <source>
        <dbReference type="EMBL" id="RAZ78145.1"/>
    </source>
</evidence>
<keyword evidence="11" id="KW-1185">Reference proteome</keyword>
<dbReference type="SUPFAM" id="SSF52540">
    <property type="entry name" value="P-loop containing nucleoside triphosphate hydrolases"/>
    <property type="match status" value="1"/>
</dbReference>
<organism evidence="10 11">
    <name type="scientific">Mesorhizobium atlanticum</name>
    <dbReference type="NCBI Taxonomy" id="2233532"/>
    <lineage>
        <taxon>Bacteria</taxon>
        <taxon>Pseudomonadati</taxon>
        <taxon>Pseudomonadota</taxon>
        <taxon>Alphaproteobacteria</taxon>
        <taxon>Hyphomicrobiales</taxon>
        <taxon>Phyllobacteriaceae</taxon>
        <taxon>Mesorhizobium</taxon>
    </lineage>
</organism>
<feature type="transmembrane region" description="Helical" evidence="7">
    <location>
        <begin position="141"/>
        <end position="165"/>
    </location>
</feature>
<feature type="transmembrane region" description="Helical" evidence="7">
    <location>
        <begin position="171"/>
        <end position="195"/>
    </location>
</feature>
<feature type="transmembrane region" description="Helical" evidence="7">
    <location>
        <begin position="72"/>
        <end position="91"/>
    </location>
</feature>
<reference evidence="10 11" key="2">
    <citation type="submission" date="2018-07" db="EMBL/GenBank/DDBJ databases">
        <title>Diversity of Mesorhizobium strains in Brazil.</title>
        <authorList>
            <person name="Helene L.C.F."/>
            <person name="Dall'Agnol R."/>
            <person name="Delamuta J.R.M."/>
            <person name="Hungria M."/>
        </authorList>
    </citation>
    <scope>NUCLEOTIDE SEQUENCE [LARGE SCALE GENOMIC DNA]</scope>
    <source>
        <strain evidence="10 11">CNPSo 3140</strain>
    </source>
</reference>
<evidence type="ECO:0000256" key="4">
    <source>
        <dbReference type="ARBA" id="ARBA00022840"/>
    </source>
</evidence>
<evidence type="ECO:0000256" key="5">
    <source>
        <dbReference type="ARBA" id="ARBA00022989"/>
    </source>
</evidence>
<dbReference type="OrthoDB" id="9806127at2"/>
<dbReference type="AlphaFoldDB" id="A0A330GUR2"/>
<dbReference type="Proteomes" id="UP000251956">
    <property type="component" value="Unassembled WGS sequence"/>
</dbReference>
<dbReference type="GO" id="GO:0016887">
    <property type="term" value="F:ATP hydrolysis activity"/>
    <property type="evidence" value="ECO:0007669"/>
    <property type="project" value="InterPro"/>
</dbReference>
<evidence type="ECO:0000256" key="3">
    <source>
        <dbReference type="ARBA" id="ARBA00022741"/>
    </source>
</evidence>
<dbReference type="GO" id="GO:0034040">
    <property type="term" value="F:ATPase-coupled lipid transmembrane transporter activity"/>
    <property type="evidence" value="ECO:0007669"/>
    <property type="project" value="TreeGrafter"/>
</dbReference>
<dbReference type="EMBL" id="QMBQ01000002">
    <property type="protein sequence ID" value="RAZ78145.1"/>
    <property type="molecule type" value="Genomic_DNA"/>
</dbReference>
<dbReference type="InterPro" id="IPR003593">
    <property type="entry name" value="AAA+_ATPase"/>
</dbReference>
<dbReference type="Gene3D" id="1.20.1560.10">
    <property type="entry name" value="ABC transporter type 1, transmembrane domain"/>
    <property type="match status" value="1"/>
</dbReference>
<proteinExistence type="predicted"/>
<dbReference type="InterPro" id="IPR003439">
    <property type="entry name" value="ABC_transporter-like_ATP-bd"/>
</dbReference>
<dbReference type="InterPro" id="IPR027417">
    <property type="entry name" value="P-loop_NTPase"/>
</dbReference>
<dbReference type="SMART" id="SM00382">
    <property type="entry name" value="AAA"/>
    <property type="match status" value="1"/>
</dbReference>
<dbReference type="PROSITE" id="PS50893">
    <property type="entry name" value="ABC_TRANSPORTER_2"/>
    <property type="match status" value="1"/>
</dbReference>
<evidence type="ECO:0000256" key="6">
    <source>
        <dbReference type="ARBA" id="ARBA00023136"/>
    </source>
</evidence>
<dbReference type="InterPro" id="IPR011527">
    <property type="entry name" value="ABC1_TM_dom"/>
</dbReference>
<keyword evidence="2 7" id="KW-0812">Transmembrane</keyword>